<evidence type="ECO:0000256" key="1">
    <source>
        <dbReference type="SAM" id="Phobius"/>
    </source>
</evidence>
<protein>
    <submittedName>
        <fullName evidence="2">Predicted membrane protein</fullName>
    </submittedName>
</protein>
<gene>
    <name evidence="2" type="ORF">SAMN04515671_1913</name>
</gene>
<keyword evidence="3" id="KW-1185">Reference proteome</keyword>
<organism evidence="2 3">
    <name type="scientific">Nakamurella panacisegetis</name>
    <dbReference type="NCBI Taxonomy" id="1090615"/>
    <lineage>
        <taxon>Bacteria</taxon>
        <taxon>Bacillati</taxon>
        <taxon>Actinomycetota</taxon>
        <taxon>Actinomycetes</taxon>
        <taxon>Nakamurellales</taxon>
        <taxon>Nakamurellaceae</taxon>
        <taxon>Nakamurella</taxon>
    </lineage>
</organism>
<keyword evidence="1" id="KW-0812">Transmembrane</keyword>
<feature type="transmembrane region" description="Helical" evidence="1">
    <location>
        <begin position="101"/>
        <end position="120"/>
    </location>
</feature>
<feature type="transmembrane region" description="Helical" evidence="1">
    <location>
        <begin position="21"/>
        <end position="44"/>
    </location>
</feature>
<feature type="transmembrane region" description="Helical" evidence="1">
    <location>
        <begin position="353"/>
        <end position="371"/>
    </location>
</feature>
<keyword evidence="1" id="KW-0472">Membrane</keyword>
<feature type="transmembrane region" description="Helical" evidence="1">
    <location>
        <begin position="267"/>
        <end position="288"/>
    </location>
</feature>
<name>A0A1H0M3N9_9ACTN</name>
<dbReference type="OrthoDB" id="5240834at2"/>
<sequence length="470" mass="50909">METPAIERVDTPDTMRSSLRWLPYVLAVLLAGAYALLSLTRFALISTPSWDNAIFEQAIRAYAHFRAPIVDIKGPGYNILGDHFSPVIALVAPFYRLFPHAQTLLVAQAVLIAASIIPVARAALRHLGPAAGCAVAVAYSISFGLQSAVYTDFHEVAFAAPLIAFAGEAFLRRRWRAVAAWSLPLLLVKEDLGVTLAAIGVVLIIVGARRLGIVLAGIGIAGTALILFVVIPAFNATGSFDYWDNVSLGGGPGMAQTFASGWDLKTVTLLLTFGITGFLALRSPWVLLALPTLAWRWVGIDSTYWGTNFHYSLILMPIVFVAMIDGIERVGRHPSERPAAAAVRRYTEHVPTLALGVALVLCLQLPLFNLFKADTYHPGPAAAAERQLTALIPKGSTVETNMGLSTHLATDYDVYWFLNIGAVVPDYVVIDLHSDNRGPDVVAWAERQHPGVTYRQIFSDAGYVAVQRVN</sequence>
<dbReference type="Pfam" id="PF09852">
    <property type="entry name" value="DUF2079"/>
    <property type="match status" value="1"/>
</dbReference>
<feature type="transmembrane region" description="Helical" evidence="1">
    <location>
        <begin position="192"/>
        <end position="208"/>
    </location>
</feature>
<feature type="transmembrane region" description="Helical" evidence="1">
    <location>
        <begin position="308"/>
        <end position="327"/>
    </location>
</feature>
<evidence type="ECO:0000313" key="2">
    <source>
        <dbReference type="EMBL" id="SDO75007.1"/>
    </source>
</evidence>
<feature type="transmembrane region" description="Helical" evidence="1">
    <location>
        <begin position="214"/>
        <end position="234"/>
    </location>
</feature>
<keyword evidence="1" id="KW-1133">Transmembrane helix</keyword>
<dbReference type="AlphaFoldDB" id="A0A1H0M3N9"/>
<dbReference type="InterPro" id="IPR018650">
    <property type="entry name" value="STSV1_Orf64"/>
</dbReference>
<evidence type="ECO:0000313" key="3">
    <source>
        <dbReference type="Proteomes" id="UP000198741"/>
    </source>
</evidence>
<proteinExistence type="predicted"/>
<reference evidence="2 3" key="1">
    <citation type="submission" date="2016-10" db="EMBL/GenBank/DDBJ databases">
        <authorList>
            <person name="de Groot N.N."/>
        </authorList>
    </citation>
    <scope>NUCLEOTIDE SEQUENCE [LARGE SCALE GENOMIC DNA]</scope>
    <source>
        <strain evidence="3">P4-7,KCTC 19426,CECT 7604</strain>
    </source>
</reference>
<feature type="transmembrane region" description="Helical" evidence="1">
    <location>
        <begin position="127"/>
        <end position="147"/>
    </location>
</feature>
<accession>A0A1H0M3N9</accession>
<dbReference type="Proteomes" id="UP000198741">
    <property type="component" value="Chromosome I"/>
</dbReference>
<dbReference type="RefSeq" id="WP_157695326.1">
    <property type="nucleotide sequence ID" value="NZ_LT629710.1"/>
</dbReference>
<dbReference type="EMBL" id="LT629710">
    <property type="protein sequence ID" value="SDO75007.1"/>
    <property type="molecule type" value="Genomic_DNA"/>
</dbReference>